<protein>
    <submittedName>
        <fullName evidence="9">2-desacetyl-2-hydroxyethyl bacteriochlorophyllide A dehydrogenase</fullName>
    </submittedName>
    <submittedName>
        <fullName evidence="8">Zn-dependent alcohol dehydrogenase</fullName>
    </submittedName>
</protein>
<evidence type="ECO:0000256" key="1">
    <source>
        <dbReference type="ARBA" id="ARBA00001947"/>
    </source>
</evidence>
<reference evidence="8 11" key="2">
    <citation type="submission" date="2019-07" db="EMBL/GenBank/DDBJ databases">
        <title>Whole genome shotgun sequence of Halomonas cupida NBRC 102219.</title>
        <authorList>
            <person name="Hosoyama A."/>
            <person name="Uohara A."/>
            <person name="Ohji S."/>
            <person name="Ichikawa N."/>
        </authorList>
    </citation>
    <scope>NUCLEOTIDE SEQUENCE [LARGE SCALE GENOMIC DNA]</scope>
    <source>
        <strain evidence="8 11">NBRC 102219</strain>
    </source>
</reference>
<reference evidence="9 10" key="1">
    <citation type="submission" date="2016-11" db="EMBL/GenBank/DDBJ databases">
        <authorList>
            <person name="Jaros S."/>
            <person name="Januszkiewicz K."/>
            <person name="Wedrychowicz H."/>
        </authorList>
    </citation>
    <scope>NUCLEOTIDE SEQUENCE [LARGE SCALE GENOMIC DNA]</scope>
    <source>
        <strain evidence="9 10">DSM 4740</strain>
    </source>
</reference>
<dbReference type="InterPro" id="IPR020843">
    <property type="entry name" value="ER"/>
</dbReference>
<dbReference type="EMBL" id="BJXU01000094">
    <property type="protein sequence ID" value="GEN24528.1"/>
    <property type="molecule type" value="Genomic_DNA"/>
</dbReference>
<gene>
    <name evidence="8" type="ORF">HCU01_24770</name>
    <name evidence="9" type="ORF">SAMN05660971_03259</name>
</gene>
<dbReference type="InterPro" id="IPR002328">
    <property type="entry name" value="ADH_Zn_CS"/>
</dbReference>
<dbReference type="AlphaFoldDB" id="A0A1M7JPH6"/>
<dbReference type="PANTHER" id="PTHR43161:SF23">
    <property type="entry name" value="(R,R)-BUTANEDIOL DEHYDROGENASE-RELATED"/>
    <property type="match status" value="1"/>
</dbReference>
<evidence type="ECO:0000256" key="3">
    <source>
        <dbReference type="ARBA" id="ARBA00022723"/>
    </source>
</evidence>
<keyword evidence="3 6" id="KW-0479">Metal-binding</keyword>
<dbReference type="Gene3D" id="3.40.50.720">
    <property type="entry name" value="NAD(P)-binding Rossmann-like Domain"/>
    <property type="match status" value="1"/>
</dbReference>
<dbReference type="Pfam" id="PF08240">
    <property type="entry name" value="ADH_N"/>
    <property type="match status" value="1"/>
</dbReference>
<dbReference type="Proteomes" id="UP000321726">
    <property type="component" value="Unassembled WGS sequence"/>
</dbReference>
<dbReference type="Gene3D" id="3.90.180.10">
    <property type="entry name" value="Medium-chain alcohol dehydrogenases, catalytic domain"/>
    <property type="match status" value="1"/>
</dbReference>
<proteinExistence type="inferred from homology"/>
<dbReference type="InterPro" id="IPR013154">
    <property type="entry name" value="ADH-like_N"/>
</dbReference>
<evidence type="ECO:0000313" key="8">
    <source>
        <dbReference type="EMBL" id="GEN24528.1"/>
    </source>
</evidence>
<keyword evidence="5" id="KW-0560">Oxidoreductase</keyword>
<evidence type="ECO:0000256" key="5">
    <source>
        <dbReference type="ARBA" id="ARBA00023002"/>
    </source>
</evidence>
<evidence type="ECO:0000259" key="7">
    <source>
        <dbReference type="SMART" id="SM00829"/>
    </source>
</evidence>
<dbReference type="SUPFAM" id="SSF51735">
    <property type="entry name" value="NAD(P)-binding Rossmann-fold domains"/>
    <property type="match status" value="1"/>
</dbReference>
<accession>A0A1M7JPH6</accession>
<comment type="cofactor">
    <cofactor evidence="1 6">
        <name>Zn(2+)</name>
        <dbReference type="ChEBI" id="CHEBI:29105"/>
    </cofactor>
</comment>
<evidence type="ECO:0000256" key="4">
    <source>
        <dbReference type="ARBA" id="ARBA00022833"/>
    </source>
</evidence>
<evidence type="ECO:0000256" key="6">
    <source>
        <dbReference type="RuleBase" id="RU361277"/>
    </source>
</evidence>
<evidence type="ECO:0000313" key="10">
    <source>
        <dbReference type="Proteomes" id="UP000184123"/>
    </source>
</evidence>
<dbReference type="RefSeq" id="WP_073436275.1">
    <property type="nucleotide sequence ID" value="NZ_BJXU01000094.1"/>
</dbReference>
<dbReference type="STRING" id="44933.SAMN05660971_03259"/>
<dbReference type="Proteomes" id="UP000184123">
    <property type="component" value="Unassembled WGS sequence"/>
</dbReference>
<name>A0A1M7JPH6_9GAMM</name>
<keyword evidence="4 6" id="KW-0862">Zinc</keyword>
<dbReference type="GO" id="GO:0016616">
    <property type="term" value="F:oxidoreductase activity, acting on the CH-OH group of donors, NAD or NADP as acceptor"/>
    <property type="evidence" value="ECO:0007669"/>
    <property type="project" value="UniProtKB-ARBA"/>
</dbReference>
<dbReference type="InterPro" id="IPR011032">
    <property type="entry name" value="GroES-like_sf"/>
</dbReference>
<dbReference type="PROSITE" id="PS00059">
    <property type="entry name" value="ADH_ZINC"/>
    <property type="match status" value="1"/>
</dbReference>
<feature type="domain" description="Enoyl reductase (ER)" evidence="7">
    <location>
        <begin position="10"/>
        <end position="337"/>
    </location>
</feature>
<dbReference type="SMART" id="SM00829">
    <property type="entry name" value="PKS_ER"/>
    <property type="match status" value="1"/>
</dbReference>
<keyword evidence="11" id="KW-1185">Reference proteome</keyword>
<evidence type="ECO:0000256" key="2">
    <source>
        <dbReference type="ARBA" id="ARBA00008072"/>
    </source>
</evidence>
<dbReference type="InterPro" id="IPR013149">
    <property type="entry name" value="ADH-like_C"/>
</dbReference>
<dbReference type="GO" id="GO:0008270">
    <property type="term" value="F:zinc ion binding"/>
    <property type="evidence" value="ECO:0007669"/>
    <property type="project" value="InterPro"/>
</dbReference>
<dbReference type="Pfam" id="PF00107">
    <property type="entry name" value="ADH_zinc_N"/>
    <property type="match status" value="1"/>
</dbReference>
<comment type="similarity">
    <text evidence="2 6">Belongs to the zinc-containing alcohol dehydrogenase family.</text>
</comment>
<dbReference type="EMBL" id="FRCA01000009">
    <property type="protein sequence ID" value="SHM54932.1"/>
    <property type="molecule type" value="Genomic_DNA"/>
</dbReference>
<evidence type="ECO:0000313" key="9">
    <source>
        <dbReference type="EMBL" id="SHM54932.1"/>
    </source>
</evidence>
<dbReference type="PANTHER" id="PTHR43161">
    <property type="entry name" value="SORBITOL DEHYDROGENASE"/>
    <property type="match status" value="1"/>
</dbReference>
<dbReference type="SUPFAM" id="SSF50129">
    <property type="entry name" value="GroES-like"/>
    <property type="match status" value="1"/>
</dbReference>
<organism evidence="9 10">
    <name type="scientific">Halomonas cupida</name>
    <dbReference type="NCBI Taxonomy" id="44933"/>
    <lineage>
        <taxon>Bacteria</taxon>
        <taxon>Pseudomonadati</taxon>
        <taxon>Pseudomonadota</taxon>
        <taxon>Gammaproteobacteria</taxon>
        <taxon>Oceanospirillales</taxon>
        <taxon>Halomonadaceae</taxon>
        <taxon>Halomonas</taxon>
    </lineage>
</organism>
<dbReference type="OrthoDB" id="9773078at2"/>
<sequence length="343" mass="36535">MNNPAAVYRGDGRFEIVDEPVTAPGPGEVRLEIAFCGICGTDLHAYLGHMDARIGDQRVLGHEMAGTVVEVGEGVADHHCGDRVVVRPLDNCGDCPACNNDLSHICHNLKFMGIDTDGALKRFWTVPAKLLHALPDKLSLAAAALVEPTAVAVHDVRRARLKAGECALVIGGGPIGTLIALTAKAEGADVILSEINPTRIRMANAMGLDAVNPLETDVVSLINERTGNKGADVVFEVSGSQPGVDLMTEVAATRGRIVMVAIHASRPLVDLFRFFWRELELIGARVYEPEDFDRALDLLGSGAIDVDAIITDQQPLERIGDAFVSLTGNAEALKTLITITPGE</sequence>
<dbReference type="InterPro" id="IPR036291">
    <property type="entry name" value="NAD(P)-bd_dom_sf"/>
</dbReference>
<evidence type="ECO:0000313" key="11">
    <source>
        <dbReference type="Proteomes" id="UP000321726"/>
    </source>
</evidence>